<proteinExistence type="inferred from homology"/>
<feature type="compositionally biased region" description="Polar residues" evidence="2">
    <location>
        <begin position="18"/>
        <end position="28"/>
    </location>
</feature>
<protein>
    <recommendedName>
        <fullName evidence="3">Arrestin C-terminal-like domain-containing protein</fullName>
    </recommendedName>
</protein>
<feature type="compositionally biased region" description="Polar residues" evidence="2">
    <location>
        <begin position="514"/>
        <end position="525"/>
    </location>
</feature>
<dbReference type="PANTHER" id="PTHR11188:SF17">
    <property type="entry name" value="FI21816P1"/>
    <property type="match status" value="1"/>
</dbReference>
<dbReference type="InterPro" id="IPR014756">
    <property type="entry name" value="Ig_E-set"/>
</dbReference>
<keyword evidence="5" id="KW-1185">Reference proteome</keyword>
<dbReference type="AlphaFoldDB" id="A0A8H6L664"/>
<dbReference type="GeneID" id="59286265"/>
<accession>A0A8H6L664</accession>
<comment type="similarity">
    <text evidence="1">Belongs to the arrestin family.</text>
</comment>
<feature type="compositionally biased region" description="Polar residues" evidence="2">
    <location>
        <begin position="535"/>
        <end position="552"/>
    </location>
</feature>
<dbReference type="InterPro" id="IPR014752">
    <property type="entry name" value="Arrestin-like_C"/>
</dbReference>
<dbReference type="Proteomes" id="UP000578531">
    <property type="component" value="Unassembled WGS sequence"/>
</dbReference>
<dbReference type="Pfam" id="PF02752">
    <property type="entry name" value="Arrestin_C"/>
    <property type="match status" value="1"/>
</dbReference>
<evidence type="ECO:0000313" key="4">
    <source>
        <dbReference type="EMBL" id="KAF6237133.1"/>
    </source>
</evidence>
<dbReference type="RefSeq" id="XP_037166461.1">
    <property type="nucleotide sequence ID" value="XM_037306523.1"/>
</dbReference>
<comment type="caution">
    <text evidence="4">The sequence shown here is derived from an EMBL/GenBank/DDBJ whole genome shotgun (WGS) entry which is preliminary data.</text>
</comment>
<dbReference type="InterPro" id="IPR011022">
    <property type="entry name" value="Arrestin_C-like"/>
</dbReference>
<dbReference type="GO" id="GO:0005737">
    <property type="term" value="C:cytoplasm"/>
    <property type="evidence" value="ECO:0007669"/>
    <property type="project" value="TreeGrafter"/>
</dbReference>
<feature type="compositionally biased region" description="Polar residues" evidence="2">
    <location>
        <begin position="45"/>
        <end position="62"/>
    </location>
</feature>
<name>A0A8H6L664_9LECA</name>
<feature type="region of interest" description="Disordered" evidence="2">
    <location>
        <begin position="1"/>
        <end position="65"/>
    </location>
</feature>
<evidence type="ECO:0000256" key="2">
    <source>
        <dbReference type="SAM" id="MobiDB-lite"/>
    </source>
</evidence>
<dbReference type="OrthoDB" id="298939at2759"/>
<reference evidence="4 5" key="1">
    <citation type="journal article" date="2020" name="Genomics">
        <title>Complete, high-quality genomes from long-read metagenomic sequencing of two wolf lichen thalli reveals enigmatic genome architecture.</title>
        <authorList>
            <person name="McKenzie S.K."/>
            <person name="Walston R.F."/>
            <person name="Allen J.L."/>
        </authorList>
    </citation>
    <scope>NUCLEOTIDE SEQUENCE [LARGE SCALE GENOMIC DNA]</scope>
    <source>
        <strain evidence="4">WasteWater2</strain>
    </source>
</reference>
<feature type="region of interest" description="Disordered" evidence="2">
    <location>
        <begin position="482"/>
        <end position="614"/>
    </location>
</feature>
<dbReference type="PANTHER" id="PTHR11188">
    <property type="entry name" value="ARRESTIN DOMAIN CONTAINING PROTEIN"/>
    <property type="match status" value="1"/>
</dbReference>
<evidence type="ECO:0000256" key="1">
    <source>
        <dbReference type="ARBA" id="ARBA00005298"/>
    </source>
</evidence>
<organism evidence="4 5">
    <name type="scientific">Letharia columbiana</name>
    <dbReference type="NCBI Taxonomy" id="112416"/>
    <lineage>
        <taxon>Eukaryota</taxon>
        <taxon>Fungi</taxon>
        <taxon>Dikarya</taxon>
        <taxon>Ascomycota</taxon>
        <taxon>Pezizomycotina</taxon>
        <taxon>Lecanoromycetes</taxon>
        <taxon>OSLEUM clade</taxon>
        <taxon>Lecanoromycetidae</taxon>
        <taxon>Lecanorales</taxon>
        <taxon>Lecanorineae</taxon>
        <taxon>Parmeliaceae</taxon>
        <taxon>Letharia</taxon>
    </lineage>
</organism>
<evidence type="ECO:0000259" key="3">
    <source>
        <dbReference type="SMART" id="SM01017"/>
    </source>
</evidence>
<gene>
    <name evidence="4" type="ORF">HO173_004601</name>
</gene>
<dbReference type="SMART" id="SM01017">
    <property type="entry name" value="Arrestin_C"/>
    <property type="match status" value="1"/>
</dbReference>
<sequence>MPGECLSHLSSIPERGSSKSISQGNSAVSMRLAASHAPPPLPSHGMSNNGTTVPARGRSTSPIRRPNVLTLRRAPSRTFAPLLMPTDLLDTPRLTHPRLNLAIHLSAPIFMGGATVEGEIHVGIDGGPFQTRRKSTAGLALSKISATLVGVERCKGRQDMFRALSSDLIDAAHPPPASMAPDPGPDTTWDVQPSSSTLPFRLDLPVVMGPPPYKSKKAAISYWLCTLAEFEIYGKKHFVRQSREVTVLTVHDPEKALVNLSSPLLAVDEMPMSKRSNTRTVKLTAGLHRQTWISGYPIFVDMHIDNKSSKDVRKVELQLEKTTLFHNYPAPSTNAVSADVLRLPDHRQTEIVVRKDLADGFQGVVSLSQDFRTCQLELPTGLVSIETGRFFGIRYFLNVQITCSFNKHLKVQLPITIIHPNSIDIPPNALAQVAASIEHKHRNHSSTSGAGSPYRYRAGQAFTAARRQSYLQLRKDTLGSTEMEELTRTLEGSPRRMALRLGESPRKTKVARRQSANVLGSSSRSSHQHLLPRSSFDTTTNTKYSMPRSSYETVRPLEQRGSPQRRVSRGPRSSLERKVLKGLRGSFETSGPRLQRSTSGLAFDDSDKENYAPK</sequence>
<dbReference type="GO" id="GO:0015031">
    <property type="term" value="P:protein transport"/>
    <property type="evidence" value="ECO:0007669"/>
    <property type="project" value="TreeGrafter"/>
</dbReference>
<dbReference type="InterPro" id="IPR050357">
    <property type="entry name" value="Arrestin_domain-protein"/>
</dbReference>
<dbReference type="SUPFAM" id="SSF81296">
    <property type="entry name" value="E set domains"/>
    <property type="match status" value="1"/>
</dbReference>
<dbReference type="EMBL" id="JACCJC010000015">
    <property type="protein sequence ID" value="KAF6237133.1"/>
    <property type="molecule type" value="Genomic_DNA"/>
</dbReference>
<feature type="domain" description="Arrestin C-terminal-like" evidence="3">
    <location>
        <begin position="277"/>
        <end position="422"/>
    </location>
</feature>
<dbReference type="Gene3D" id="2.60.40.640">
    <property type="match status" value="1"/>
</dbReference>
<evidence type="ECO:0000313" key="5">
    <source>
        <dbReference type="Proteomes" id="UP000578531"/>
    </source>
</evidence>